<evidence type="ECO:0000313" key="4">
    <source>
        <dbReference type="EMBL" id="CAK8686839.1"/>
    </source>
</evidence>
<dbReference type="EMBL" id="CAWYQH010000103">
    <property type="protein sequence ID" value="CAK8686839.1"/>
    <property type="molecule type" value="Genomic_DNA"/>
</dbReference>
<accession>A0ABP0G7T9</accession>
<feature type="compositionally biased region" description="Low complexity" evidence="2">
    <location>
        <begin position="567"/>
        <end position="591"/>
    </location>
</feature>
<dbReference type="InterPro" id="IPR050704">
    <property type="entry name" value="Peptidase_C85-like"/>
</dbReference>
<comment type="caution">
    <text evidence="4">The sequence shown here is derived from an EMBL/GenBank/DDBJ whole genome shotgun (WGS) entry which is preliminary data.</text>
</comment>
<dbReference type="PROSITE" id="PS50802">
    <property type="entry name" value="OTU"/>
    <property type="match status" value="1"/>
</dbReference>
<dbReference type="Proteomes" id="UP001642483">
    <property type="component" value="Unassembled WGS sequence"/>
</dbReference>
<feature type="compositionally biased region" description="Basic and acidic residues" evidence="2">
    <location>
        <begin position="803"/>
        <end position="813"/>
    </location>
</feature>
<dbReference type="Gene3D" id="3.90.70.80">
    <property type="match status" value="1"/>
</dbReference>
<dbReference type="InterPro" id="IPR003323">
    <property type="entry name" value="OTU_dom"/>
</dbReference>
<reference evidence="4 5" key="1">
    <citation type="submission" date="2024-02" db="EMBL/GenBank/DDBJ databases">
        <authorList>
            <person name="Daric V."/>
            <person name="Darras S."/>
        </authorList>
    </citation>
    <scope>NUCLEOTIDE SEQUENCE [LARGE SCALE GENOMIC DNA]</scope>
</reference>
<keyword evidence="1" id="KW-0788">Thiol protease</keyword>
<dbReference type="InterPro" id="IPR038765">
    <property type="entry name" value="Papain-like_cys_pep_sf"/>
</dbReference>
<dbReference type="SUPFAM" id="SSF54001">
    <property type="entry name" value="Cysteine proteinases"/>
    <property type="match status" value="1"/>
</dbReference>
<feature type="region of interest" description="Disordered" evidence="2">
    <location>
        <begin position="397"/>
        <end position="440"/>
    </location>
</feature>
<dbReference type="Pfam" id="PF02338">
    <property type="entry name" value="OTU"/>
    <property type="match status" value="1"/>
</dbReference>
<keyword evidence="1" id="KW-0645">Protease</keyword>
<feature type="region of interest" description="Disordered" evidence="2">
    <location>
        <begin position="882"/>
        <end position="904"/>
    </location>
</feature>
<gene>
    <name evidence="4" type="ORF">CVLEPA_LOCUS18871</name>
</gene>
<evidence type="ECO:0000256" key="1">
    <source>
        <dbReference type="ARBA" id="ARBA00022807"/>
    </source>
</evidence>
<name>A0ABP0G7T9_CLALP</name>
<feature type="region of interest" description="Disordered" evidence="2">
    <location>
        <begin position="493"/>
        <end position="544"/>
    </location>
</feature>
<protein>
    <recommendedName>
        <fullName evidence="3">OTU domain-containing protein</fullName>
    </recommendedName>
</protein>
<keyword evidence="5" id="KW-1185">Reference proteome</keyword>
<organism evidence="4 5">
    <name type="scientific">Clavelina lepadiformis</name>
    <name type="common">Light-bulb sea squirt</name>
    <name type="synonym">Ascidia lepadiformis</name>
    <dbReference type="NCBI Taxonomy" id="159417"/>
    <lineage>
        <taxon>Eukaryota</taxon>
        <taxon>Metazoa</taxon>
        <taxon>Chordata</taxon>
        <taxon>Tunicata</taxon>
        <taxon>Ascidiacea</taxon>
        <taxon>Aplousobranchia</taxon>
        <taxon>Clavelinidae</taxon>
        <taxon>Clavelina</taxon>
    </lineage>
</organism>
<dbReference type="PANTHER" id="PTHR12419">
    <property type="entry name" value="OTU DOMAIN CONTAINING PROTEIN"/>
    <property type="match status" value="1"/>
</dbReference>
<feature type="compositionally biased region" description="Polar residues" evidence="2">
    <location>
        <begin position="526"/>
        <end position="539"/>
    </location>
</feature>
<dbReference type="CDD" id="cd20380">
    <property type="entry name" value="Tudor_TDRD13-like"/>
    <property type="match status" value="1"/>
</dbReference>
<dbReference type="PANTHER" id="PTHR12419:SF115">
    <property type="entry name" value="PROTEIN OVARIAN TUMOR LOCUS-RELATED"/>
    <property type="match status" value="1"/>
</dbReference>
<feature type="region of interest" description="Disordered" evidence="2">
    <location>
        <begin position="556"/>
        <end position="613"/>
    </location>
</feature>
<keyword evidence="1" id="KW-0378">Hydrolase</keyword>
<evidence type="ECO:0000313" key="5">
    <source>
        <dbReference type="Proteomes" id="UP001642483"/>
    </source>
</evidence>
<feature type="region of interest" description="Disordered" evidence="2">
    <location>
        <begin position="185"/>
        <end position="217"/>
    </location>
</feature>
<feature type="domain" description="OTU" evidence="3">
    <location>
        <begin position="26"/>
        <end position="147"/>
    </location>
</feature>
<evidence type="ECO:0000256" key="2">
    <source>
        <dbReference type="SAM" id="MobiDB-lite"/>
    </source>
</evidence>
<evidence type="ECO:0000259" key="3">
    <source>
        <dbReference type="PROSITE" id="PS50802"/>
    </source>
</evidence>
<feature type="compositionally biased region" description="Polar residues" evidence="2">
    <location>
        <begin position="400"/>
        <end position="422"/>
    </location>
</feature>
<proteinExistence type="predicted"/>
<dbReference type="InterPro" id="IPR049770">
    <property type="entry name" value="OTU_Tudor"/>
</dbReference>
<feature type="region of interest" description="Disordered" evidence="2">
    <location>
        <begin position="784"/>
        <end position="818"/>
    </location>
</feature>
<feature type="compositionally biased region" description="Polar residues" evidence="2">
    <location>
        <begin position="592"/>
        <end position="613"/>
    </location>
</feature>
<sequence length="904" mass="101484">MFDDHVSNCKRNRMDIMDEYLTSIGLKRKPIPKDGSCLFRAFSEQLFSTQAYHLHVRESCMTYMKDHQQVFEHFVDDPFDDYLTRMSNPKEWADQIEISALSKMYTCDFYMYEQPGKEAKNVTDNGYKKKIYLCHSGQKHYDSVYSVEYFKSYGICQSIVYSVLFEKVLGMTRKEESKLVSTFRMLSSPQSKQNDDDKDDDDPYNSDSVCEPSIGTSEEGIPLHKQVGLAYKLPISLEFVRSLDPFVCRNVDYDFWITIKRKQQYIDFSVAEGMNYYIGDRCLITLNIYSKPLIGHVQEVSPDNGPITVFIEALGDRYTIAVKNVKPFDNASNSCRGDSGPYRWRRRSTNEGNWGWRNGSNRKYSRNKSGSSGSNLFNEDLNLSSKYHLEFVGHQKKSKNPWSLGSTSQKSNSTNIKSNGARKSNDVYHSPRSKQYSKSCNGDKYQWMDCRSPSQMFGNLSINRSSFTEGSWHCSDDELSSMIAPYPPNCHGNGEWEGEVEGQDNQFNPPYAEIGYELPPDESYAEETSQNWNQDPQKASSRENSKMLVAPDNAVCQAEQEQQASVQPSHSDSRSSLQQMSESASSSGSNTTLQFNENDPTSPCLNPFETQTNVPTVSMGQDYFPISVVPEQAGNYAAAPCEPRYMPQPSPRPSYLPYNGTVTMFDAEGREMPLADDKNPFQYFYNLGLEYYRQLNGGSRGVPVVMGATSPPPYNTMPHPPIMHSPVGYVPAMPNYLPPQQAPSHGHNSGCVPLTHFHPAAMPPGGTMQPSIPPGRIYIHVPPPAMPQTPAYTAPQAVTSSDTSHHPAPHDPADNVSTSSNHMIMINREINHENISNSRPIPHSITSGGFPSYPSSLPTYQGNAYVPQVYPQSGHPFYSFEAPDTDGGARGIPSRPPNGHCQKL</sequence>